<evidence type="ECO:0000313" key="1">
    <source>
        <dbReference type="EMBL" id="AVL95217.1"/>
    </source>
</evidence>
<gene>
    <name evidence="1" type="ORF">mc_830</name>
</gene>
<sequence length="133" mass="15568">MNLVDNIIIFDDFTFGFEGNIIVVFNNGIKIGSVFQDTHSLLWSCEYYASKDCFAKIRKWTRYCKDWCDYDYSDEFTHCGHCLFPKEIAKIISHNPTLDKDQSTIYWTCYSESGLSSALDQLKKCWILLKDNN</sequence>
<keyword evidence="2" id="KW-1185">Reference proteome</keyword>
<evidence type="ECO:0000313" key="2">
    <source>
        <dbReference type="Proteomes" id="UP000289600"/>
    </source>
</evidence>
<dbReference type="Proteomes" id="UP000289600">
    <property type="component" value="Segment"/>
</dbReference>
<dbReference type="EMBL" id="MG807320">
    <property type="protein sequence ID" value="AVL95217.1"/>
    <property type="molecule type" value="Genomic_DNA"/>
</dbReference>
<organism evidence="1 2">
    <name type="scientific">Moumouvirus australiensis</name>
    <dbReference type="NCBI Taxonomy" id="2109587"/>
    <lineage>
        <taxon>Viruses</taxon>
        <taxon>Varidnaviria</taxon>
        <taxon>Bamfordvirae</taxon>
        <taxon>Nucleocytoviricota</taxon>
        <taxon>Megaviricetes</taxon>
        <taxon>Imitervirales</taxon>
        <taxon>Mimiviridae</taxon>
        <taxon>Megamimivirinae</taxon>
        <taxon>Moumouvirus</taxon>
        <taxon>Moumouvirus australiense</taxon>
    </lineage>
</organism>
<protein>
    <submittedName>
        <fullName evidence="1">Uncharacterized protein</fullName>
    </submittedName>
</protein>
<accession>A0A2P1EMV3</accession>
<proteinExistence type="predicted"/>
<reference evidence="2" key="1">
    <citation type="submission" date="2018-01" db="EMBL/GenBank/DDBJ databases">
        <title>Testimony of 'menage a trois' revealed by the proteome of Megavirus virophage.</title>
        <authorList>
            <person name="Jeudy S."/>
            <person name="Bertaux L."/>
            <person name="Alempic J.-M."/>
            <person name="Lartigue A."/>
            <person name="Legendre M."/>
            <person name="Philippe N."/>
            <person name="Beucher L."/>
            <person name="Biondi E."/>
            <person name="Juul S."/>
            <person name="Turner D."/>
            <person name="Coute Y."/>
            <person name="Claverie J.-M."/>
            <person name="Abergel C."/>
        </authorList>
    </citation>
    <scope>NUCLEOTIDE SEQUENCE [LARGE SCALE GENOMIC DNA]</scope>
</reference>
<name>A0A2P1EMV3_9VIRU</name>